<reference evidence="2 3" key="1">
    <citation type="submission" date="2023-02" db="EMBL/GenBank/DDBJ databases">
        <title>Devosia algicola sp. nov., isolated from the phycosphere of marine algae.</title>
        <authorList>
            <person name="Kim J.M."/>
            <person name="Lee J.K."/>
            <person name="Choi B.J."/>
            <person name="Bayburt H."/>
            <person name="Jeon C.O."/>
        </authorList>
    </citation>
    <scope>NUCLEOTIDE SEQUENCE [LARGE SCALE GENOMIC DNA]</scope>
    <source>
        <strain evidence="2 3">G20-9</strain>
    </source>
</reference>
<dbReference type="Proteomes" id="UP001220530">
    <property type="component" value="Chromosome"/>
</dbReference>
<keyword evidence="2" id="KW-0456">Lyase</keyword>
<sequence length="243" mass="25311">MKMLVTRPEADGLGTLRRLKMLDIEAVAAPLLRKQVLDTDLPGAGQFVAMAVSSSNALRALDERGVFDQFRHLPVYAVGDRTAQVAVGMGCAKVISAAGGFVELVDALVDANLTGPVFYPAGQALSGDLAGIVAAVGVEVVTVPVYEMVAVAALPNDIVSEIADGTIAAVLLFSRRTATSFVDALAAVTNSEQRRALSVLCISDAVAEPLVRAGYSLGGVSKRPDEESMMSLALTFARAQYAS</sequence>
<dbReference type="InterPro" id="IPR036108">
    <property type="entry name" value="4pyrrol_syn_uPrphyn_synt_sf"/>
</dbReference>
<accession>A0ABY7YKA1</accession>
<gene>
    <name evidence="2" type="ORF">PSQ19_13410</name>
</gene>
<organism evidence="2 3">
    <name type="scientific">Devosia algicola</name>
    <dbReference type="NCBI Taxonomy" id="3026418"/>
    <lineage>
        <taxon>Bacteria</taxon>
        <taxon>Pseudomonadati</taxon>
        <taxon>Pseudomonadota</taxon>
        <taxon>Alphaproteobacteria</taxon>
        <taxon>Hyphomicrobiales</taxon>
        <taxon>Devosiaceae</taxon>
        <taxon>Devosia</taxon>
    </lineage>
</organism>
<dbReference type="EC" id="4.2.1.75" evidence="2"/>
<dbReference type="EMBL" id="CP118246">
    <property type="protein sequence ID" value="WDR01733.1"/>
    <property type="molecule type" value="Genomic_DNA"/>
</dbReference>
<dbReference type="SUPFAM" id="SSF69618">
    <property type="entry name" value="HemD-like"/>
    <property type="match status" value="1"/>
</dbReference>
<dbReference type="CDD" id="cd06578">
    <property type="entry name" value="HemD"/>
    <property type="match status" value="1"/>
</dbReference>
<proteinExistence type="predicted"/>
<name>A0ABY7YKA1_9HYPH</name>
<dbReference type="GO" id="GO:0004852">
    <property type="term" value="F:uroporphyrinogen-III synthase activity"/>
    <property type="evidence" value="ECO:0007669"/>
    <property type="project" value="UniProtKB-EC"/>
</dbReference>
<keyword evidence="3" id="KW-1185">Reference proteome</keyword>
<evidence type="ECO:0000313" key="3">
    <source>
        <dbReference type="Proteomes" id="UP001220530"/>
    </source>
</evidence>
<protein>
    <submittedName>
        <fullName evidence="2">Uroporphyrinogen-III synthase</fullName>
        <ecNumber evidence="2">4.2.1.75</ecNumber>
    </submittedName>
</protein>
<dbReference type="Gene3D" id="3.40.50.10090">
    <property type="match status" value="2"/>
</dbReference>
<dbReference type="Pfam" id="PF02602">
    <property type="entry name" value="HEM4"/>
    <property type="match status" value="1"/>
</dbReference>
<dbReference type="RefSeq" id="WP_282218143.1">
    <property type="nucleotide sequence ID" value="NZ_CP118246.1"/>
</dbReference>
<feature type="domain" description="Tetrapyrrole biosynthesis uroporphyrinogen III synthase" evidence="1">
    <location>
        <begin position="18"/>
        <end position="230"/>
    </location>
</feature>
<evidence type="ECO:0000259" key="1">
    <source>
        <dbReference type="Pfam" id="PF02602"/>
    </source>
</evidence>
<evidence type="ECO:0000313" key="2">
    <source>
        <dbReference type="EMBL" id="WDR01733.1"/>
    </source>
</evidence>
<dbReference type="InterPro" id="IPR003754">
    <property type="entry name" value="4pyrrol_synth_uPrphyn_synth"/>
</dbReference>